<organism evidence="1 2">
    <name type="scientific">Parablautia intestinalis</name>
    <dbReference type="NCBI Taxonomy" id="2320100"/>
    <lineage>
        <taxon>Bacteria</taxon>
        <taxon>Bacillati</taxon>
        <taxon>Bacillota</taxon>
        <taxon>Clostridia</taxon>
        <taxon>Lachnospirales</taxon>
        <taxon>Lachnospiraceae</taxon>
        <taxon>Parablautia</taxon>
    </lineage>
</organism>
<dbReference type="AlphaFoldDB" id="A0A3A9AIS4"/>
<keyword evidence="2" id="KW-1185">Reference proteome</keyword>
<gene>
    <name evidence="1" type="ORF">D7V94_10265</name>
</gene>
<reference evidence="1 2" key="1">
    <citation type="submission" date="2018-09" db="EMBL/GenBank/DDBJ databases">
        <title>Murine metabolic-syndrome-specific gut microbial biobank.</title>
        <authorList>
            <person name="Liu C."/>
        </authorList>
    </citation>
    <scope>NUCLEOTIDE SEQUENCE [LARGE SCALE GENOMIC DNA]</scope>
    <source>
        <strain evidence="1 2">0.1xD8-82</strain>
    </source>
</reference>
<evidence type="ECO:0000313" key="2">
    <source>
        <dbReference type="Proteomes" id="UP000280696"/>
    </source>
</evidence>
<dbReference type="OrthoDB" id="9797117at2"/>
<dbReference type="EMBL" id="RAYQ01000010">
    <property type="protein sequence ID" value="RKI91287.1"/>
    <property type="molecule type" value="Genomic_DNA"/>
</dbReference>
<dbReference type="InterPro" id="IPR024208">
    <property type="entry name" value="DUF3842"/>
</dbReference>
<dbReference type="Pfam" id="PF12953">
    <property type="entry name" value="DUF3842"/>
    <property type="match status" value="1"/>
</dbReference>
<dbReference type="RefSeq" id="WP_120469422.1">
    <property type="nucleotide sequence ID" value="NZ_CATAJS010000012.1"/>
</dbReference>
<sequence>MNILVVDAQGGGIGKQLVSSIKQSINGAKVWAVGTNVAATTAMLKAGADQASTGENAVVVAVRKADVIVGPIGIVIADSLLGEITPVMARVIAQSDAKRVFIPFNHCDNVIVGVSGYNTGKLIQEAVDQVQKFCS</sequence>
<dbReference type="Proteomes" id="UP000280696">
    <property type="component" value="Unassembled WGS sequence"/>
</dbReference>
<protein>
    <submittedName>
        <fullName evidence="1">DUF3842 family protein</fullName>
    </submittedName>
</protein>
<comment type="caution">
    <text evidence="1">The sequence shown here is derived from an EMBL/GenBank/DDBJ whole genome shotgun (WGS) entry which is preliminary data.</text>
</comment>
<evidence type="ECO:0000313" key="1">
    <source>
        <dbReference type="EMBL" id="RKI91287.1"/>
    </source>
</evidence>
<accession>A0A3A9AIS4</accession>
<name>A0A3A9AIS4_9FIRM</name>
<proteinExistence type="predicted"/>